<keyword evidence="2" id="KW-0378">Hydrolase</keyword>
<dbReference type="CDD" id="cd06260">
    <property type="entry name" value="DUF820-like"/>
    <property type="match status" value="1"/>
</dbReference>
<evidence type="ECO:0000259" key="1">
    <source>
        <dbReference type="Pfam" id="PF05685"/>
    </source>
</evidence>
<dbReference type="Proteomes" id="UP001056535">
    <property type="component" value="Chromosome"/>
</dbReference>
<organism evidence="2 3">
    <name type="scientific">Ornithinimicrobium cryptoxanthini</name>
    <dbReference type="NCBI Taxonomy" id="2934161"/>
    <lineage>
        <taxon>Bacteria</taxon>
        <taxon>Bacillati</taxon>
        <taxon>Actinomycetota</taxon>
        <taxon>Actinomycetes</taxon>
        <taxon>Micrococcales</taxon>
        <taxon>Ornithinimicrobiaceae</taxon>
        <taxon>Ornithinimicrobium</taxon>
    </lineage>
</organism>
<dbReference type="EMBL" id="CP099490">
    <property type="protein sequence ID" value="USQ75983.1"/>
    <property type="molecule type" value="Genomic_DNA"/>
</dbReference>
<evidence type="ECO:0000313" key="2">
    <source>
        <dbReference type="EMBL" id="USQ75983.1"/>
    </source>
</evidence>
<dbReference type="InterPro" id="IPR008538">
    <property type="entry name" value="Uma2"/>
</dbReference>
<sequence length="158" mass="17722">MRYELLDGSVIMTPSPGRWHQTAAFELARLLRNSKPDDLVVLMAPFDVALAKDTVLQPDILVARRGELTDADLPAPPVLAVEVLSPSTRRIDLTLKWDRFREAGCQSYWAIDPFEPTVTVWELRDGDYHEVLVAHGAERVSVTAPFPLEFTPADLLQD</sequence>
<keyword evidence="2" id="KW-0255">Endonuclease</keyword>
<dbReference type="PANTHER" id="PTHR34107:SF4">
    <property type="entry name" value="SLL1222 PROTEIN"/>
    <property type="match status" value="1"/>
</dbReference>
<name>A0ABY4YGW2_9MICO</name>
<gene>
    <name evidence="2" type="ORF">NF557_15515</name>
</gene>
<keyword evidence="2" id="KW-0540">Nuclease</keyword>
<dbReference type="GO" id="GO:0004519">
    <property type="term" value="F:endonuclease activity"/>
    <property type="evidence" value="ECO:0007669"/>
    <property type="project" value="UniProtKB-KW"/>
</dbReference>
<dbReference type="Gene3D" id="3.90.1570.10">
    <property type="entry name" value="tt1808, chain A"/>
    <property type="match status" value="1"/>
</dbReference>
<keyword evidence="3" id="KW-1185">Reference proteome</keyword>
<evidence type="ECO:0000313" key="3">
    <source>
        <dbReference type="Proteomes" id="UP001056535"/>
    </source>
</evidence>
<dbReference type="Pfam" id="PF05685">
    <property type="entry name" value="Uma2"/>
    <property type="match status" value="1"/>
</dbReference>
<protein>
    <submittedName>
        <fullName evidence="2">Uma2 family endonuclease</fullName>
    </submittedName>
</protein>
<dbReference type="SUPFAM" id="SSF52980">
    <property type="entry name" value="Restriction endonuclease-like"/>
    <property type="match status" value="1"/>
</dbReference>
<dbReference type="PANTHER" id="PTHR34107">
    <property type="entry name" value="SLL0198 PROTEIN-RELATED"/>
    <property type="match status" value="1"/>
</dbReference>
<feature type="domain" description="Putative restriction endonuclease" evidence="1">
    <location>
        <begin position="2"/>
        <end position="151"/>
    </location>
</feature>
<accession>A0ABY4YGW2</accession>
<dbReference type="InterPro" id="IPR012296">
    <property type="entry name" value="Nuclease_put_TT1808"/>
</dbReference>
<dbReference type="InterPro" id="IPR011335">
    <property type="entry name" value="Restrct_endonuc-II-like"/>
</dbReference>
<proteinExistence type="predicted"/>
<reference evidence="2" key="1">
    <citation type="submission" date="2022-06" db="EMBL/GenBank/DDBJ databases">
        <title>Ornithinimicrobium JY.X270.</title>
        <authorList>
            <person name="Huang Y."/>
        </authorList>
    </citation>
    <scope>NUCLEOTIDE SEQUENCE</scope>
    <source>
        <strain evidence="2">JY.X270</strain>
    </source>
</reference>